<dbReference type="RefSeq" id="WP_072372748.1">
    <property type="nucleotide sequence ID" value="NZ_FNXB01000007.1"/>
</dbReference>
<reference evidence="1" key="3">
    <citation type="submission" date="2016-10" db="EMBL/GenBank/DDBJ databases">
        <authorList>
            <person name="de Groot N.N."/>
        </authorList>
    </citation>
    <scope>NUCLEOTIDE SEQUENCE [LARGE SCALE GENOMIC DNA]</scope>
    <source>
        <strain evidence="1">CCBAU85039</strain>
    </source>
</reference>
<accession>A0A1H8H1E2</accession>
<dbReference type="SUPFAM" id="SSF53335">
    <property type="entry name" value="S-adenosyl-L-methionine-dependent methyltransferases"/>
    <property type="match status" value="1"/>
</dbReference>
<reference evidence="2 4" key="2">
    <citation type="submission" date="2016-10" db="EMBL/GenBank/DDBJ databases">
        <authorList>
            <person name="Varghese N."/>
            <person name="Submissions S."/>
        </authorList>
    </citation>
    <scope>NUCLEOTIDE SEQUENCE [LARGE SCALE GENOMIC DNA]</scope>
    <source>
        <strain evidence="2 4">CGMCC 1.7071</strain>
    </source>
</reference>
<reference evidence="3" key="1">
    <citation type="submission" date="2016-10" db="EMBL/GenBank/DDBJ databases">
        <authorList>
            <person name="Wibberg D."/>
        </authorList>
    </citation>
    <scope>NUCLEOTIDE SEQUENCE [LARGE SCALE GENOMIC DNA]</scope>
</reference>
<dbReference type="CDD" id="cd02440">
    <property type="entry name" value="AdoMet_MTases"/>
    <property type="match status" value="1"/>
</dbReference>
<dbReference type="AlphaFoldDB" id="A0A1H8H1E2"/>
<proteinExistence type="predicted"/>
<dbReference type="Proteomes" id="UP000183063">
    <property type="component" value="Unassembled WGS sequence"/>
</dbReference>
<evidence type="ECO:0000313" key="1">
    <source>
        <dbReference type="EMBL" id="SEH63855.1"/>
    </source>
</evidence>
<evidence type="ECO:0000313" key="4">
    <source>
        <dbReference type="Proteomes" id="UP000198939"/>
    </source>
</evidence>
<evidence type="ECO:0000313" key="2">
    <source>
        <dbReference type="EMBL" id="SEN50211.1"/>
    </source>
</evidence>
<keyword evidence="4" id="KW-1185">Reference proteome</keyword>
<dbReference type="InterPro" id="IPR029063">
    <property type="entry name" value="SAM-dependent_MTases_sf"/>
</dbReference>
<sequence length="320" mass="36944">MHDFSDFLEECERAPRLNELAAFFASTAAGHSGVPSHRPTIDRRLLPRDTIFRRFIALHEIRQGPFDQHYLSSIPYRFEEECRLGCGILRYATSRRRSLKLYSLGTAEGTMARTVSELGVGKVQSLSCSPNVENLRSFYAYGVPPHATFFQGPFHHLTVDVIRASEDLRAFASGFDIILEDTTFQMYSPNREEQVRFVSQHLTPDGIFVFVEKFKHDEREYRRREYQKDFGFKTRFFSGDDIRAKEEQVLTRMNESEVTLAEMAKVLKPLFEHCYVTWNSGNFYTLAASNSADNIEQFIGKLCAPALPVEYVYEDIPRKL</sequence>
<organism evidence="1 3">
    <name type="scientific">Rhizobium tibeticum</name>
    <dbReference type="NCBI Taxonomy" id="501024"/>
    <lineage>
        <taxon>Bacteria</taxon>
        <taxon>Pseudomonadati</taxon>
        <taxon>Pseudomonadota</taxon>
        <taxon>Alphaproteobacteria</taxon>
        <taxon>Hyphomicrobiales</taxon>
        <taxon>Rhizobiaceae</taxon>
        <taxon>Rhizobium/Agrobacterium group</taxon>
        <taxon>Rhizobium</taxon>
    </lineage>
</organism>
<gene>
    <name evidence="1" type="ORF">RTCCBAU85039_1526</name>
    <name evidence="2" type="ORF">SAMN05216228_100518</name>
</gene>
<dbReference type="OrthoDB" id="8204989at2"/>
<dbReference type="STRING" id="501024.RTCCBAU85039_1526"/>
<dbReference type="EMBL" id="FOCV01000005">
    <property type="protein sequence ID" value="SEN50211.1"/>
    <property type="molecule type" value="Genomic_DNA"/>
</dbReference>
<evidence type="ECO:0008006" key="5">
    <source>
        <dbReference type="Google" id="ProtNLM"/>
    </source>
</evidence>
<dbReference type="Proteomes" id="UP000198939">
    <property type="component" value="Unassembled WGS sequence"/>
</dbReference>
<evidence type="ECO:0000313" key="3">
    <source>
        <dbReference type="Proteomes" id="UP000183063"/>
    </source>
</evidence>
<dbReference type="Gene3D" id="3.40.50.150">
    <property type="entry name" value="Vaccinia Virus protein VP39"/>
    <property type="match status" value="1"/>
</dbReference>
<name>A0A1H8H1E2_9HYPH</name>
<dbReference type="EMBL" id="FNXB01000007">
    <property type="protein sequence ID" value="SEH63855.1"/>
    <property type="molecule type" value="Genomic_DNA"/>
</dbReference>
<protein>
    <recommendedName>
        <fullName evidence="5">Class I SAM-dependent methyltransferase</fullName>
    </recommendedName>
</protein>